<dbReference type="GO" id="GO:0016020">
    <property type="term" value="C:membrane"/>
    <property type="evidence" value="ECO:0007669"/>
    <property type="project" value="TreeGrafter"/>
</dbReference>
<keyword evidence="1" id="KW-0472">Membrane</keyword>
<feature type="transmembrane region" description="Helical" evidence="1">
    <location>
        <begin position="118"/>
        <end position="139"/>
    </location>
</feature>
<proteinExistence type="predicted"/>
<name>A0AA88UC38_9ASTE</name>
<keyword evidence="1" id="KW-0812">Transmembrane</keyword>
<feature type="transmembrane region" description="Helical" evidence="1">
    <location>
        <begin position="256"/>
        <end position="276"/>
    </location>
</feature>
<accession>A0AA88UC38</accession>
<dbReference type="AlphaFoldDB" id="A0AA88UC38"/>
<evidence type="ECO:0000313" key="3">
    <source>
        <dbReference type="Proteomes" id="UP001187471"/>
    </source>
</evidence>
<protein>
    <submittedName>
        <fullName evidence="2">Uncharacterized protein</fullName>
    </submittedName>
</protein>
<feature type="transmembrane region" description="Helical" evidence="1">
    <location>
        <begin position="229"/>
        <end position="249"/>
    </location>
</feature>
<keyword evidence="3" id="KW-1185">Reference proteome</keyword>
<dbReference type="PANTHER" id="PTHR12242">
    <property type="entry name" value="OS02G0130600 PROTEIN-RELATED"/>
    <property type="match status" value="1"/>
</dbReference>
<feature type="transmembrane region" description="Helical" evidence="1">
    <location>
        <begin position="20"/>
        <end position="44"/>
    </location>
</feature>
<feature type="transmembrane region" description="Helical" evidence="1">
    <location>
        <begin position="86"/>
        <end position="106"/>
    </location>
</feature>
<evidence type="ECO:0000313" key="2">
    <source>
        <dbReference type="EMBL" id="KAK2977488.1"/>
    </source>
</evidence>
<dbReference type="Proteomes" id="UP001187471">
    <property type="component" value="Unassembled WGS sequence"/>
</dbReference>
<dbReference type="EMBL" id="JAVXUO010001982">
    <property type="protein sequence ID" value="KAK2977488.1"/>
    <property type="molecule type" value="Genomic_DNA"/>
</dbReference>
<organism evidence="2 3">
    <name type="scientific">Escallonia rubra</name>
    <dbReference type="NCBI Taxonomy" id="112253"/>
    <lineage>
        <taxon>Eukaryota</taxon>
        <taxon>Viridiplantae</taxon>
        <taxon>Streptophyta</taxon>
        <taxon>Embryophyta</taxon>
        <taxon>Tracheophyta</taxon>
        <taxon>Spermatophyta</taxon>
        <taxon>Magnoliopsida</taxon>
        <taxon>eudicotyledons</taxon>
        <taxon>Gunneridae</taxon>
        <taxon>Pentapetalae</taxon>
        <taxon>asterids</taxon>
        <taxon>campanulids</taxon>
        <taxon>Escalloniales</taxon>
        <taxon>Escalloniaceae</taxon>
        <taxon>Escallonia</taxon>
    </lineage>
</organism>
<keyword evidence="1" id="KW-1133">Transmembrane helix</keyword>
<feature type="transmembrane region" description="Helical" evidence="1">
    <location>
        <begin position="194"/>
        <end position="217"/>
    </location>
</feature>
<feature type="non-terminal residue" evidence="2">
    <location>
        <position position="298"/>
    </location>
</feature>
<gene>
    <name evidence="2" type="ORF">RJ640_016116</name>
</gene>
<sequence length="298" mass="34055">HSNFSWWIVDAPDTTTARYWLNWRVFLCAVWLLTAMVAAAIVIFKYEGSRKGTNERRFNQQETVGSLYKDEAWKTCAKVIHPAWLLAYRLVAFGVLLALLIADVVTRGGDIFLFYTQWTFALITLFFGFGSSFSIYGCCQYHNKVDGERVDRVGLDTEQGTYLAPSIAENGSVPNMSTNLSNHEQPHVQEAAGVWGYAFQIGAGAAVLTDCVFWGIIYPFLTAKNYRLSFLMAAMHSFNAFFLLGELILNGLRFPFFRIVYFIFWTCMFVIFQWIIHACVSMRWPYAFLDLSDPYAPI</sequence>
<reference evidence="2" key="1">
    <citation type="submission" date="2022-12" db="EMBL/GenBank/DDBJ databases">
        <title>Draft genome assemblies for two species of Escallonia (Escalloniales).</title>
        <authorList>
            <person name="Chanderbali A."/>
            <person name="Dervinis C."/>
            <person name="Anghel I."/>
            <person name="Soltis D."/>
            <person name="Soltis P."/>
            <person name="Zapata F."/>
        </authorList>
    </citation>
    <scope>NUCLEOTIDE SEQUENCE</scope>
    <source>
        <strain evidence="2">UCBG92.1500</strain>
        <tissue evidence="2">Leaf</tissue>
    </source>
</reference>
<evidence type="ECO:0000256" key="1">
    <source>
        <dbReference type="SAM" id="Phobius"/>
    </source>
</evidence>
<dbReference type="PANTHER" id="PTHR12242:SF10">
    <property type="entry name" value="TRANSMEMBRANE PROTEIN"/>
    <property type="match status" value="1"/>
</dbReference>
<feature type="non-terminal residue" evidence="2">
    <location>
        <position position="1"/>
    </location>
</feature>
<comment type="caution">
    <text evidence="2">The sequence shown here is derived from an EMBL/GenBank/DDBJ whole genome shotgun (WGS) entry which is preliminary data.</text>
</comment>